<evidence type="ECO:0000313" key="2">
    <source>
        <dbReference type="Proteomes" id="UP000789901"/>
    </source>
</evidence>
<keyword evidence="2" id="KW-1185">Reference proteome</keyword>
<comment type="caution">
    <text evidence="1">The sequence shown here is derived from an EMBL/GenBank/DDBJ whole genome shotgun (WGS) entry which is preliminary data.</text>
</comment>
<evidence type="ECO:0000313" key="1">
    <source>
        <dbReference type="EMBL" id="CAG8852895.1"/>
    </source>
</evidence>
<dbReference type="Proteomes" id="UP000789901">
    <property type="component" value="Unassembled WGS sequence"/>
</dbReference>
<feature type="non-terminal residue" evidence="1">
    <location>
        <position position="54"/>
    </location>
</feature>
<gene>
    <name evidence="1" type="ORF">GMARGA_LOCUS41716</name>
</gene>
<proteinExistence type="predicted"/>
<sequence length="54" mass="6280">AKGTQKNQLVVGNLLSLQKNQLQNNYPKQEEDKEIECKREECLHKSKRRSVNLA</sequence>
<protein>
    <submittedName>
        <fullName evidence="1">40203_t:CDS:1</fullName>
    </submittedName>
</protein>
<dbReference type="EMBL" id="CAJVQB010117443">
    <property type="protein sequence ID" value="CAG8852895.1"/>
    <property type="molecule type" value="Genomic_DNA"/>
</dbReference>
<accession>A0ABN7XDN8</accession>
<organism evidence="1 2">
    <name type="scientific">Gigaspora margarita</name>
    <dbReference type="NCBI Taxonomy" id="4874"/>
    <lineage>
        <taxon>Eukaryota</taxon>
        <taxon>Fungi</taxon>
        <taxon>Fungi incertae sedis</taxon>
        <taxon>Mucoromycota</taxon>
        <taxon>Glomeromycotina</taxon>
        <taxon>Glomeromycetes</taxon>
        <taxon>Diversisporales</taxon>
        <taxon>Gigasporaceae</taxon>
        <taxon>Gigaspora</taxon>
    </lineage>
</organism>
<name>A0ABN7XDN8_GIGMA</name>
<feature type="non-terminal residue" evidence="1">
    <location>
        <position position="1"/>
    </location>
</feature>
<reference evidence="1 2" key="1">
    <citation type="submission" date="2021-06" db="EMBL/GenBank/DDBJ databases">
        <authorList>
            <person name="Kallberg Y."/>
            <person name="Tangrot J."/>
            <person name="Rosling A."/>
        </authorList>
    </citation>
    <scope>NUCLEOTIDE SEQUENCE [LARGE SCALE GENOMIC DNA]</scope>
    <source>
        <strain evidence="1 2">120-4 pot B 10/14</strain>
    </source>
</reference>